<name>A0ABP0JVA9_9DINO</name>
<organism evidence="2 3">
    <name type="scientific">Durusdinium trenchii</name>
    <dbReference type="NCBI Taxonomy" id="1381693"/>
    <lineage>
        <taxon>Eukaryota</taxon>
        <taxon>Sar</taxon>
        <taxon>Alveolata</taxon>
        <taxon>Dinophyceae</taxon>
        <taxon>Suessiales</taxon>
        <taxon>Symbiodiniaceae</taxon>
        <taxon>Durusdinium</taxon>
    </lineage>
</organism>
<comment type="caution">
    <text evidence="2">The sequence shown here is derived from an EMBL/GenBank/DDBJ whole genome shotgun (WGS) entry which is preliminary data.</text>
</comment>
<sequence>MGGCQSNVVYQEIEPFIAMWVLKVSDFVKMQLPLPKHEELAEMGLLHRRVVSHYCIFVSHQWLSTMHPDPEGDQLRVLQRSLVEICEGRITVTNDAASQFFGEVKTLSNSQRAKIRDAVLWIDWASIPQVETFRDEDEDDEVSLEKRQRATRTFVYRSPARPRRLSEQEEFILSLPSFVQASQVFVALVPPLRHHDTGEMCNHASWITRGWCRTELFCNMMLGNQDMPNVIVTASDVAHFARPVNWVDCLPHEGEFSYPGDKPVVKSIFEQALSHQLRWLEGEGHMDLYRYFLARREVMCGIRPVRRTIEQFLEDFGYESLKKSKASSLGPVVCAALAGDAELLKSLLEACCPVDKPVKGMPEIGVVRGLTPLHLTALQGWRSPKVLELLLEARSDPNLSASGVPPLACCRTARDVQILLNFRADLNGQYAPLHVSPLALASGEPTKPEVIAKLLESRASPNGPLRARGLGFPHALCFVAMNATSNPHALSIAKLLVEAEADINAQSTAGGIFRAAELFSRAYLQFGRPSSILMVGMAEQTTTVLGFACLFSATELVEFLLNAKGDLHVKNSRGHRPIDLIRSRDILRVVRDCEALQAEDWRPENWEAPKEDHSAGTTLLTSTSYHASPLQTVSLRTSSCSSQSSERSSTT</sequence>
<dbReference type="GO" id="GO:0003677">
    <property type="term" value="F:DNA binding"/>
    <property type="evidence" value="ECO:0007669"/>
    <property type="project" value="UniProtKB-KW"/>
</dbReference>
<proteinExistence type="predicted"/>
<dbReference type="SUPFAM" id="SSF48403">
    <property type="entry name" value="Ankyrin repeat"/>
    <property type="match status" value="1"/>
</dbReference>
<gene>
    <name evidence="2" type="ORF">SCF082_LOCUS14033</name>
</gene>
<evidence type="ECO:0000256" key="1">
    <source>
        <dbReference type="PROSITE-ProRule" id="PRU00023"/>
    </source>
</evidence>
<feature type="repeat" description="ANK" evidence="1">
    <location>
        <begin position="368"/>
        <end position="402"/>
    </location>
</feature>
<dbReference type="PANTHER" id="PTHR46224">
    <property type="entry name" value="ANKYRIN REPEAT FAMILY PROTEIN"/>
    <property type="match status" value="1"/>
</dbReference>
<evidence type="ECO:0000313" key="3">
    <source>
        <dbReference type="Proteomes" id="UP001642464"/>
    </source>
</evidence>
<keyword evidence="2" id="KW-0238">DNA-binding</keyword>
<accession>A0ABP0JVA9</accession>
<dbReference type="PROSITE" id="PS50297">
    <property type="entry name" value="ANK_REP_REGION"/>
    <property type="match status" value="1"/>
</dbReference>
<dbReference type="Gene3D" id="1.25.40.20">
    <property type="entry name" value="Ankyrin repeat-containing domain"/>
    <property type="match status" value="2"/>
</dbReference>
<dbReference type="PROSITE" id="PS50088">
    <property type="entry name" value="ANK_REPEAT"/>
    <property type="match status" value="1"/>
</dbReference>
<keyword evidence="3" id="KW-1185">Reference proteome</keyword>
<protein>
    <submittedName>
        <fullName evidence="2">Homeobox protein Wariai (Homeobox protein 1) (DdHbx-1)</fullName>
    </submittedName>
</protein>
<dbReference type="PANTHER" id="PTHR46224:SF64">
    <property type="entry name" value="IQ MOTIF AND ANKYRIN REPEAT DOMAIN-CONTAINING PROTEIN 1"/>
    <property type="match status" value="1"/>
</dbReference>
<keyword evidence="2" id="KW-0371">Homeobox</keyword>
<reference evidence="2 3" key="1">
    <citation type="submission" date="2024-02" db="EMBL/GenBank/DDBJ databases">
        <authorList>
            <person name="Chen Y."/>
            <person name="Shah S."/>
            <person name="Dougan E. K."/>
            <person name="Thang M."/>
            <person name="Chan C."/>
        </authorList>
    </citation>
    <scope>NUCLEOTIDE SEQUENCE [LARGE SCALE GENOMIC DNA]</scope>
</reference>
<dbReference type="Proteomes" id="UP001642464">
    <property type="component" value="Unassembled WGS sequence"/>
</dbReference>
<dbReference type="EMBL" id="CAXAMM010008746">
    <property type="protein sequence ID" value="CAK9018323.1"/>
    <property type="molecule type" value="Genomic_DNA"/>
</dbReference>
<dbReference type="SMART" id="SM00248">
    <property type="entry name" value="ANK"/>
    <property type="match status" value="5"/>
</dbReference>
<dbReference type="InterPro" id="IPR051616">
    <property type="entry name" value="Cul2-RING_E3_ligase_SR"/>
</dbReference>
<evidence type="ECO:0000313" key="2">
    <source>
        <dbReference type="EMBL" id="CAK9018323.1"/>
    </source>
</evidence>
<dbReference type="InterPro" id="IPR002110">
    <property type="entry name" value="Ankyrin_rpt"/>
</dbReference>
<dbReference type="InterPro" id="IPR036770">
    <property type="entry name" value="Ankyrin_rpt-contain_sf"/>
</dbReference>
<dbReference type="Pfam" id="PF00023">
    <property type="entry name" value="Ank"/>
    <property type="match status" value="1"/>
</dbReference>
<keyword evidence="1" id="KW-0040">ANK repeat</keyword>